<feature type="compositionally biased region" description="Polar residues" evidence="16">
    <location>
        <begin position="955"/>
        <end position="966"/>
    </location>
</feature>
<evidence type="ECO:0000256" key="3">
    <source>
        <dbReference type="ARBA" id="ARBA00009294"/>
    </source>
</evidence>
<feature type="compositionally biased region" description="Low complexity" evidence="16">
    <location>
        <begin position="551"/>
        <end position="568"/>
    </location>
</feature>
<feature type="compositionally biased region" description="Low complexity" evidence="16">
    <location>
        <begin position="363"/>
        <end position="376"/>
    </location>
</feature>
<feature type="compositionally biased region" description="Low complexity" evidence="16">
    <location>
        <begin position="918"/>
        <end position="928"/>
    </location>
</feature>
<dbReference type="Pfam" id="PF05404">
    <property type="entry name" value="TRAP-delta"/>
    <property type="match status" value="1"/>
</dbReference>
<dbReference type="PANTHER" id="PTHR12731:SF1">
    <property type="entry name" value="TRANSLOCON-ASSOCIATED PROTEIN SUBUNIT DELTA"/>
    <property type="match status" value="1"/>
</dbReference>
<evidence type="ECO:0000256" key="5">
    <source>
        <dbReference type="ARBA" id="ARBA00014387"/>
    </source>
</evidence>
<reference evidence="17" key="1">
    <citation type="submission" date="2022-07" db="EMBL/GenBank/DDBJ databases">
        <authorList>
            <person name="Trinca V."/>
            <person name="Uliana J.V.C."/>
            <person name="Torres T.T."/>
            <person name="Ward R.J."/>
            <person name="Monesi N."/>
        </authorList>
    </citation>
    <scope>NUCLEOTIDE SEQUENCE</scope>
    <source>
        <strain evidence="17">HSMRA1968</strain>
        <tissue evidence="17">Whole embryos</tissue>
    </source>
</reference>
<organism evidence="17 18">
    <name type="scientific">Pseudolycoriella hygida</name>
    <dbReference type="NCBI Taxonomy" id="35572"/>
    <lineage>
        <taxon>Eukaryota</taxon>
        <taxon>Metazoa</taxon>
        <taxon>Ecdysozoa</taxon>
        <taxon>Arthropoda</taxon>
        <taxon>Hexapoda</taxon>
        <taxon>Insecta</taxon>
        <taxon>Pterygota</taxon>
        <taxon>Neoptera</taxon>
        <taxon>Endopterygota</taxon>
        <taxon>Diptera</taxon>
        <taxon>Nematocera</taxon>
        <taxon>Sciaroidea</taxon>
        <taxon>Sciaridae</taxon>
        <taxon>Pseudolycoriella</taxon>
    </lineage>
</organism>
<keyword evidence="8" id="KW-0732">Signal</keyword>
<keyword evidence="13" id="KW-1015">Disulfide bond</keyword>
<feature type="compositionally biased region" description="Polar residues" evidence="16">
    <location>
        <begin position="763"/>
        <end position="773"/>
    </location>
</feature>
<comment type="subcellular location">
    <subcellularLocation>
        <location evidence="2">Endoplasmic reticulum membrane</location>
        <topology evidence="2">Single-pass type I membrane protein</topology>
    </subcellularLocation>
</comment>
<comment type="caution">
    <text evidence="17">The sequence shown here is derived from an EMBL/GenBank/DDBJ whole genome shotgun (WGS) entry which is preliminary data.</text>
</comment>
<keyword evidence="7" id="KW-0812">Transmembrane</keyword>
<feature type="compositionally biased region" description="Polar residues" evidence="16">
    <location>
        <begin position="903"/>
        <end position="917"/>
    </location>
</feature>
<evidence type="ECO:0000256" key="14">
    <source>
        <dbReference type="ARBA" id="ARBA00031791"/>
    </source>
</evidence>
<protein>
    <recommendedName>
        <fullName evidence="5">Translocon-associated protein subunit delta</fullName>
    </recommendedName>
    <alternativeName>
        <fullName evidence="14">Signal sequence receptor subunit delta</fullName>
    </alternativeName>
</protein>
<dbReference type="GO" id="GO:0005789">
    <property type="term" value="C:endoplasmic reticulum membrane"/>
    <property type="evidence" value="ECO:0007669"/>
    <property type="project" value="UniProtKB-SubCell"/>
</dbReference>
<gene>
    <name evidence="17" type="primary">SSR4</name>
    <name evidence="17" type="ORF">Bhyg_10012</name>
</gene>
<dbReference type="OrthoDB" id="1684102at2759"/>
<keyword evidence="10" id="KW-0832">Ubl conjugation</keyword>
<comment type="similarity">
    <text evidence="3">Belongs to the TRAP-delta family.</text>
</comment>
<evidence type="ECO:0000256" key="9">
    <source>
        <dbReference type="ARBA" id="ARBA00022824"/>
    </source>
</evidence>
<dbReference type="PANTHER" id="PTHR12731">
    <property type="entry name" value="TRANSLOCON-ASSOCIATED PROTEIN, DELTA SUBUNIT"/>
    <property type="match status" value="1"/>
</dbReference>
<feature type="region of interest" description="Disordered" evidence="16">
    <location>
        <begin position="314"/>
        <end position="388"/>
    </location>
</feature>
<feature type="compositionally biased region" description="Basic and acidic residues" evidence="16">
    <location>
        <begin position="775"/>
        <end position="785"/>
    </location>
</feature>
<sequence>DGDHRTLTLVSGNREDGNDTKQHCKSLPLYYDRICKNFDNKDFLLKTNKLKKCGIAYLDRNSICSIKKMSRTLLFATVAVLAASTLAATCTKPKITSTTFTTRDATIVSQIALIAEFSLKCSDSDADGLPLFAEINGRLTPVARIKDNKFQVSWTEDPSAGRGERVIRLFDEEGFGAVRKAQRAGQSTSSLKELAKISVYHSGAYSGPWINSEYLAAALATIVAYSELYTLGSRPGMECMPLRSPPGPYHYHVTDQTKSLQELQNEVGALLEFRDLVIETFPDLKHKMASISASNTITGIPSSSLASRRDWEPGIRVRRKLTQKENGEISSSLTRSRSNSHSGKKEPKSGEGNGSVVQDSGFSTETSSSKDTSSTTGAMTGPIGIQHPAHRTPIEVEDELWNLLDVIHRKSTRLREEVDHLQKLEREKFRNSGSSSGMSAMFHSQLDRLSKDDVHALRAERDRLLNKLSEMEAETRTGRLKVDMMQDELEALHSVKRDLEGQLKLALSQKIDINSRIHDMHQQFVSKSVPSSPESTKPRLFMPSSVRKLSTDSTTPTPILTTTSTATTHHPNNVQDTSTHQLISSRLSGATTFTPIKFASDNYDMFADAKHLKNELNLGRLDGLVSSPNRSCRVRVTDSRKIAAILLETNTVELQRHLLTLTVQNQVLTQRLEQATKSKIYLIKKLDKAKEDIDDLRFQLEERNIELEGTRAQMRVLESKHQHKSDYCSSSRDCTQLMQTQVSTPSMKAMIPLIMDEQHHNHNSSSTESAQDQTECDHRNAETPRKRPPSKIPLPGTKGYLAPKPPSGRNSITTRNSPSGPPSNRSLSKSTGSLVGRNSSPNSVTKKDDFTSITNRPESAQSIRKDSSLSNSGRSSSIPISSKTTPTRSNNSPIPKPKRDSLSQRTKNMDSLSRIQISGTSTPTSSTSNLYKTNSKKDLSSSFSTGQNRDKKSVVTPTRRLSSTSVGRGVVETAAIVEQDTGKTPFANNDIRMKLTPLLPQQPTIQNRNLIREYFTRTRLPPPIFKPSFTPFTPSPQLEIAYTHPARLLTDPTIMQPESVYNETNREIEIKYVDDNSVELLDAGCKISDQQIYSNEDSCNSRKEKQIAFQSFVVETPPTEEANLCKLIGKVSPNLVKTWEQLNDLSSNAKPNYLRSTSNESEKILYPEPTELVTGKPYEVNHVVHSGSSETFFDSIDGLQWFFDKFTF</sequence>
<feature type="compositionally biased region" description="Polar residues" evidence="16">
    <location>
        <begin position="851"/>
        <end position="862"/>
    </location>
</feature>
<keyword evidence="11" id="KW-1133">Transmembrane helix</keyword>
<evidence type="ECO:0000256" key="10">
    <source>
        <dbReference type="ARBA" id="ARBA00022843"/>
    </source>
</evidence>
<keyword evidence="6" id="KW-1017">Isopeptide bond</keyword>
<evidence type="ECO:0000256" key="4">
    <source>
        <dbReference type="ARBA" id="ARBA00011819"/>
    </source>
</evidence>
<evidence type="ECO:0000256" key="16">
    <source>
        <dbReference type="SAM" id="MobiDB-lite"/>
    </source>
</evidence>
<evidence type="ECO:0000256" key="7">
    <source>
        <dbReference type="ARBA" id="ARBA00022692"/>
    </source>
</evidence>
<evidence type="ECO:0000313" key="18">
    <source>
        <dbReference type="Proteomes" id="UP001151699"/>
    </source>
</evidence>
<feature type="coiled-coil region" evidence="15">
    <location>
        <begin position="454"/>
        <end position="502"/>
    </location>
</feature>
<comment type="subunit">
    <text evidence="4">Heterotetramer of TRAP-alpha, TRAP-beta, TRAP-delta and TRAP-gamma.</text>
</comment>
<evidence type="ECO:0000313" key="17">
    <source>
        <dbReference type="EMBL" id="KAJ6637282.1"/>
    </source>
</evidence>
<dbReference type="EMBL" id="WJQU01000003">
    <property type="protein sequence ID" value="KAJ6637282.1"/>
    <property type="molecule type" value="Genomic_DNA"/>
</dbReference>
<feature type="compositionally biased region" description="Low complexity" evidence="16">
    <location>
        <begin position="815"/>
        <end position="828"/>
    </location>
</feature>
<keyword evidence="12" id="KW-0472">Membrane</keyword>
<evidence type="ECO:0000256" key="15">
    <source>
        <dbReference type="SAM" id="Coils"/>
    </source>
</evidence>
<feature type="compositionally biased region" description="Low complexity" evidence="16">
    <location>
        <begin position="330"/>
        <end position="341"/>
    </location>
</feature>
<dbReference type="Proteomes" id="UP001151699">
    <property type="component" value="Chromosome X"/>
</dbReference>
<keyword evidence="18" id="KW-1185">Reference proteome</keyword>
<feature type="compositionally biased region" description="Polar residues" evidence="16">
    <location>
        <begin position="829"/>
        <end position="844"/>
    </location>
</feature>
<dbReference type="InterPro" id="IPR008855">
    <property type="entry name" value="TRAP-delta"/>
</dbReference>
<keyword evidence="9" id="KW-0256">Endoplasmic reticulum</keyword>
<evidence type="ECO:0000256" key="13">
    <source>
        <dbReference type="ARBA" id="ARBA00023157"/>
    </source>
</evidence>
<proteinExistence type="inferred from homology"/>
<accession>A0A9Q0MSN5</accession>
<feature type="non-terminal residue" evidence="17">
    <location>
        <position position="1208"/>
    </location>
</feature>
<evidence type="ECO:0000256" key="6">
    <source>
        <dbReference type="ARBA" id="ARBA00022499"/>
    </source>
</evidence>
<feature type="region of interest" description="Disordered" evidence="16">
    <location>
        <begin position="760"/>
        <end position="966"/>
    </location>
</feature>
<name>A0A9Q0MSN5_9DIPT</name>
<comment type="function">
    <text evidence="1">TRAP proteins are part of a complex whose function is to bind calcium to the ER membrane and thereby regulate the retention of ER resident proteins.</text>
</comment>
<feature type="coiled-coil region" evidence="15">
    <location>
        <begin position="686"/>
        <end position="720"/>
    </location>
</feature>
<evidence type="ECO:0000256" key="8">
    <source>
        <dbReference type="ARBA" id="ARBA00022729"/>
    </source>
</evidence>
<keyword evidence="15" id="KW-0175">Coiled coil</keyword>
<evidence type="ECO:0000256" key="11">
    <source>
        <dbReference type="ARBA" id="ARBA00022989"/>
    </source>
</evidence>
<dbReference type="AlphaFoldDB" id="A0A9Q0MSN5"/>
<evidence type="ECO:0000256" key="1">
    <source>
        <dbReference type="ARBA" id="ARBA00002838"/>
    </source>
</evidence>
<feature type="region of interest" description="Disordered" evidence="16">
    <location>
        <begin position="547"/>
        <end position="575"/>
    </location>
</feature>
<feature type="compositionally biased region" description="Low complexity" evidence="16">
    <location>
        <begin position="868"/>
        <end position="889"/>
    </location>
</feature>
<evidence type="ECO:0000256" key="2">
    <source>
        <dbReference type="ARBA" id="ARBA00004115"/>
    </source>
</evidence>
<evidence type="ECO:0000256" key="12">
    <source>
        <dbReference type="ARBA" id="ARBA00023136"/>
    </source>
</evidence>